<feature type="domain" description="WW" evidence="19">
    <location>
        <begin position="2483"/>
        <end position="2516"/>
    </location>
</feature>
<dbReference type="SMART" id="SM00570">
    <property type="entry name" value="AWS"/>
    <property type="match status" value="1"/>
</dbReference>
<dbReference type="Ensembl" id="ENSSTUT00000079698.1">
    <property type="protein sequence ID" value="ENSSTUP00000074954.1"/>
    <property type="gene ID" value="ENSSTUG00000032492.1"/>
</dbReference>
<feature type="compositionally biased region" description="Basic residues" evidence="18">
    <location>
        <begin position="1316"/>
        <end position="1327"/>
    </location>
</feature>
<feature type="compositionally biased region" description="Polar residues" evidence="18">
    <location>
        <begin position="206"/>
        <end position="248"/>
    </location>
</feature>
<accession>A0A674BU74</accession>
<evidence type="ECO:0000259" key="19">
    <source>
        <dbReference type="PROSITE" id="PS50020"/>
    </source>
</evidence>
<evidence type="ECO:0000256" key="13">
    <source>
        <dbReference type="ARBA" id="ARBA00022853"/>
    </source>
</evidence>
<name>A0A674BU74_SALTR</name>
<dbReference type="GO" id="GO:0030154">
    <property type="term" value="P:cell differentiation"/>
    <property type="evidence" value="ECO:0007669"/>
    <property type="project" value="UniProtKB-KW"/>
</dbReference>
<feature type="compositionally biased region" description="Low complexity" evidence="18">
    <location>
        <begin position="1879"/>
        <end position="1888"/>
    </location>
</feature>
<dbReference type="FunFam" id="2.170.270.10:FF:000016">
    <property type="entry name" value="Histone-lysine N-methyltransferase"/>
    <property type="match status" value="1"/>
</dbReference>
<feature type="compositionally biased region" description="Acidic residues" evidence="18">
    <location>
        <begin position="1846"/>
        <end position="1860"/>
    </location>
</feature>
<evidence type="ECO:0000256" key="5">
    <source>
        <dbReference type="ARBA" id="ARBA00022473"/>
    </source>
</evidence>
<feature type="compositionally biased region" description="Polar residues" evidence="18">
    <location>
        <begin position="1078"/>
        <end position="1093"/>
    </location>
</feature>
<evidence type="ECO:0000256" key="10">
    <source>
        <dbReference type="ARBA" id="ARBA00022723"/>
    </source>
</evidence>
<dbReference type="SUPFAM" id="SSF82199">
    <property type="entry name" value="SET domain"/>
    <property type="match status" value="1"/>
</dbReference>
<evidence type="ECO:0000256" key="1">
    <source>
        <dbReference type="ARBA" id="ARBA00004123"/>
    </source>
</evidence>
<dbReference type="Pfam" id="PF00397">
    <property type="entry name" value="WW"/>
    <property type="match status" value="1"/>
</dbReference>
<dbReference type="InterPro" id="IPR013257">
    <property type="entry name" value="SRI"/>
</dbReference>
<evidence type="ECO:0000256" key="11">
    <source>
        <dbReference type="ARBA" id="ARBA00022782"/>
    </source>
</evidence>
<dbReference type="Pfam" id="PF08236">
    <property type="entry name" value="SRI"/>
    <property type="match status" value="1"/>
</dbReference>
<feature type="compositionally biased region" description="Acidic residues" evidence="18">
    <location>
        <begin position="1991"/>
        <end position="2005"/>
    </location>
</feature>
<dbReference type="PANTHER" id="PTHR46711">
    <property type="entry name" value="HISTONE-LYSINE N-METHYLTRANSFERASE SETD2"/>
    <property type="match status" value="1"/>
</dbReference>
<evidence type="ECO:0000256" key="8">
    <source>
        <dbReference type="ARBA" id="ARBA00022679"/>
    </source>
</evidence>
<evidence type="ECO:0000256" key="9">
    <source>
        <dbReference type="ARBA" id="ARBA00022691"/>
    </source>
</evidence>
<evidence type="ECO:0000259" key="22">
    <source>
        <dbReference type="PROSITE" id="PS51215"/>
    </source>
</evidence>
<evidence type="ECO:0000256" key="18">
    <source>
        <dbReference type="SAM" id="MobiDB-lite"/>
    </source>
</evidence>
<feature type="compositionally biased region" description="Polar residues" evidence="18">
    <location>
        <begin position="2540"/>
        <end position="2558"/>
    </location>
</feature>
<dbReference type="PROSITE" id="PS50020">
    <property type="entry name" value="WW_DOMAIN_2"/>
    <property type="match status" value="1"/>
</dbReference>
<feature type="region of interest" description="Disordered" evidence="18">
    <location>
        <begin position="986"/>
        <end position="1059"/>
    </location>
</feature>
<feature type="region of interest" description="Disordered" evidence="18">
    <location>
        <begin position="2534"/>
        <end position="2558"/>
    </location>
</feature>
<dbReference type="SUPFAM" id="SSF51045">
    <property type="entry name" value="WW domain"/>
    <property type="match status" value="1"/>
</dbReference>
<evidence type="ECO:0000256" key="17">
    <source>
        <dbReference type="SAM" id="Coils"/>
    </source>
</evidence>
<feature type="compositionally biased region" description="Basic and acidic residues" evidence="18">
    <location>
        <begin position="357"/>
        <end position="389"/>
    </location>
</feature>
<reference evidence="23" key="2">
    <citation type="submission" date="2025-09" db="UniProtKB">
        <authorList>
            <consortium name="Ensembl"/>
        </authorList>
    </citation>
    <scope>IDENTIFICATION</scope>
</reference>
<evidence type="ECO:0000256" key="15">
    <source>
        <dbReference type="ARBA" id="ARBA00023163"/>
    </source>
</evidence>
<dbReference type="Gene3D" id="2.170.270.10">
    <property type="entry name" value="SET domain"/>
    <property type="match status" value="1"/>
</dbReference>
<feature type="compositionally biased region" description="Polar residues" evidence="18">
    <location>
        <begin position="508"/>
        <end position="521"/>
    </location>
</feature>
<feature type="compositionally biased region" description="Pro residues" evidence="18">
    <location>
        <begin position="2051"/>
        <end position="2061"/>
    </location>
</feature>
<dbReference type="Gene3D" id="2.20.70.10">
    <property type="match status" value="1"/>
</dbReference>
<dbReference type="InterPro" id="IPR042294">
    <property type="entry name" value="SETD2_animal"/>
</dbReference>
<dbReference type="PROSITE" id="PS50868">
    <property type="entry name" value="POST_SET"/>
    <property type="match status" value="1"/>
</dbReference>
<keyword evidence="17" id="KW-0175">Coiled coil</keyword>
<dbReference type="EC" id="2.1.1.359" evidence="3"/>
<feature type="region of interest" description="Disordered" evidence="18">
    <location>
        <begin position="2286"/>
        <end position="2310"/>
    </location>
</feature>
<feature type="domain" description="Post-SET" evidence="21">
    <location>
        <begin position="1600"/>
        <end position="1616"/>
    </location>
</feature>
<dbReference type="InterPro" id="IPR044437">
    <property type="entry name" value="SETD2/Set2_SET"/>
</dbReference>
<dbReference type="PANTHER" id="PTHR46711:SF1">
    <property type="entry name" value="HISTONE-LYSINE N-METHYLTRANSFERASE SETD2"/>
    <property type="match status" value="1"/>
</dbReference>
<dbReference type="InterPro" id="IPR006560">
    <property type="entry name" value="AWS_dom"/>
</dbReference>
<feature type="region of interest" description="Disordered" evidence="18">
    <location>
        <begin position="1078"/>
        <end position="1105"/>
    </location>
</feature>
<keyword evidence="14" id="KW-0805">Transcription regulation</keyword>
<feature type="compositionally biased region" description="Basic residues" evidence="18">
    <location>
        <begin position="337"/>
        <end position="352"/>
    </location>
</feature>
<feature type="domain" description="AWS" evidence="22">
    <location>
        <begin position="1420"/>
        <end position="1474"/>
    </location>
</feature>
<dbReference type="GO" id="GO:0140955">
    <property type="term" value="F:histone H3K36 trimethyltransferase activity"/>
    <property type="evidence" value="ECO:0007669"/>
    <property type="project" value="UniProtKB-EC"/>
</dbReference>
<keyword evidence="10" id="KW-0479">Metal-binding</keyword>
<feature type="compositionally biased region" description="Acidic residues" evidence="18">
    <location>
        <begin position="1903"/>
        <end position="1918"/>
    </location>
</feature>
<keyword evidence="5" id="KW-0217">Developmental protein</keyword>
<dbReference type="InterPro" id="IPR001202">
    <property type="entry name" value="WW_dom"/>
</dbReference>
<dbReference type="InterPro" id="IPR003616">
    <property type="entry name" value="Post-SET_dom"/>
</dbReference>
<keyword evidence="11" id="KW-0221">Differentiation</keyword>
<keyword evidence="8" id="KW-0808">Transferase</keyword>
<evidence type="ECO:0000256" key="7">
    <source>
        <dbReference type="ARBA" id="ARBA00022603"/>
    </source>
</evidence>
<evidence type="ECO:0000256" key="12">
    <source>
        <dbReference type="ARBA" id="ARBA00022833"/>
    </source>
</evidence>
<feature type="coiled-coil region" evidence="17">
    <location>
        <begin position="2188"/>
        <end position="2215"/>
    </location>
</feature>
<feature type="region of interest" description="Disordered" evidence="18">
    <location>
        <begin position="941"/>
        <end position="973"/>
    </location>
</feature>
<feature type="domain" description="SET" evidence="20">
    <location>
        <begin position="1476"/>
        <end position="1593"/>
    </location>
</feature>
<dbReference type="GeneTree" id="ENSGT00940000166273"/>
<feature type="region of interest" description="Disordered" evidence="18">
    <location>
        <begin position="50"/>
        <end position="80"/>
    </location>
</feature>
<comment type="subcellular location">
    <subcellularLocation>
        <location evidence="2">Chromosome</location>
    </subcellularLocation>
    <subcellularLocation>
        <location evidence="1">Nucleus</location>
    </subcellularLocation>
</comment>
<dbReference type="GO" id="GO:0005634">
    <property type="term" value="C:nucleus"/>
    <property type="evidence" value="ECO:0007669"/>
    <property type="project" value="UniProtKB-SubCell"/>
</dbReference>
<dbReference type="InterPro" id="IPR038190">
    <property type="entry name" value="SRI_sf"/>
</dbReference>
<feature type="compositionally biased region" description="Polar residues" evidence="18">
    <location>
        <begin position="1004"/>
        <end position="1020"/>
    </location>
</feature>
<dbReference type="CDD" id="cd00201">
    <property type="entry name" value="WW"/>
    <property type="match status" value="1"/>
</dbReference>
<dbReference type="PROSITE" id="PS01159">
    <property type="entry name" value="WW_DOMAIN_1"/>
    <property type="match status" value="1"/>
</dbReference>
<keyword evidence="16" id="KW-0539">Nucleus</keyword>
<feature type="compositionally biased region" description="Low complexity" evidence="18">
    <location>
        <begin position="542"/>
        <end position="575"/>
    </location>
</feature>
<feature type="compositionally biased region" description="Polar residues" evidence="18">
    <location>
        <begin position="1292"/>
        <end position="1301"/>
    </location>
</feature>
<keyword evidence="9" id="KW-0949">S-adenosyl-L-methionine</keyword>
<feature type="region of interest" description="Disordered" evidence="18">
    <location>
        <begin position="1125"/>
        <end position="1205"/>
    </location>
</feature>
<dbReference type="GO" id="GO:0006355">
    <property type="term" value="P:regulation of DNA-templated transcription"/>
    <property type="evidence" value="ECO:0007669"/>
    <property type="project" value="InterPro"/>
</dbReference>
<evidence type="ECO:0000256" key="16">
    <source>
        <dbReference type="ARBA" id="ARBA00023242"/>
    </source>
</evidence>
<evidence type="ECO:0000313" key="24">
    <source>
        <dbReference type="Proteomes" id="UP000472277"/>
    </source>
</evidence>
<feature type="compositionally biased region" description="Basic and acidic residues" evidence="18">
    <location>
        <begin position="396"/>
        <end position="433"/>
    </location>
</feature>
<feature type="compositionally biased region" description="Basic and acidic residues" evidence="18">
    <location>
        <begin position="443"/>
        <end position="479"/>
    </location>
</feature>
<organism evidence="23 24">
    <name type="scientific">Salmo trutta</name>
    <name type="common">Brown trout</name>
    <dbReference type="NCBI Taxonomy" id="8032"/>
    <lineage>
        <taxon>Eukaryota</taxon>
        <taxon>Metazoa</taxon>
        <taxon>Chordata</taxon>
        <taxon>Craniata</taxon>
        <taxon>Vertebrata</taxon>
        <taxon>Euteleostomi</taxon>
        <taxon>Actinopterygii</taxon>
        <taxon>Neopterygii</taxon>
        <taxon>Teleostei</taxon>
        <taxon>Protacanthopterygii</taxon>
        <taxon>Salmoniformes</taxon>
        <taxon>Salmonidae</taxon>
        <taxon>Salmoninae</taxon>
        <taxon>Salmo</taxon>
    </lineage>
</organism>
<dbReference type="Gene3D" id="1.10.1740.100">
    <property type="entry name" value="Set2, Rpb1 interacting domain"/>
    <property type="match status" value="1"/>
</dbReference>
<evidence type="ECO:0000256" key="6">
    <source>
        <dbReference type="ARBA" id="ARBA00022553"/>
    </source>
</evidence>
<dbReference type="PROSITE" id="PS50280">
    <property type="entry name" value="SET"/>
    <property type="match status" value="1"/>
</dbReference>
<feature type="compositionally biased region" description="Basic and acidic residues" evidence="18">
    <location>
        <begin position="1344"/>
        <end position="1363"/>
    </location>
</feature>
<dbReference type="CDD" id="cd19172">
    <property type="entry name" value="SET_SETD2"/>
    <property type="match status" value="1"/>
</dbReference>
<dbReference type="FunFam" id="1.10.1740.100:FF:000001">
    <property type="entry name" value="Histone-lysine N-methyltransferase"/>
    <property type="match status" value="1"/>
</dbReference>
<evidence type="ECO:0000256" key="3">
    <source>
        <dbReference type="ARBA" id="ARBA00012178"/>
    </source>
</evidence>
<feature type="compositionally biased region" description="Basic and acidic residues" evidence="18">
    <location>
        <begin position="250"/>
        <end position="266"/>
    </location>
</feature>
<keyword evidence="24" id="KW-1185">Reference proteome</keyword>
<evidence type="ECO:0000259" key="21">
    <source>
        <dbReference type="PROSITE" id="PS50868"/>
    </source>
</evidence>
<proteinExistence type="predicted"/>
<feature type="compositionally biased region" description="Polar residues" evidence="18">
    <location>
        <begin position="810"/>
        <end position="821"/>
    </location>
</feature>
<dbReference type="InterPro" id="IPR001214">
    <property type="entry name" value="SET_dom"/>
</dbReference>
<dbReference type="InterPro" id="IPR046341">
    <property type="entry name" value="SET_dom_sf"/>
</dbReference>
<evidence type="ECO:0000256" key="2">
    <source>
        <dbReference type="ARBA" id="ARBA00004286"/>
    </source>
</evidence>
<feature type="region of interest" description="Disordered" evidence="18">
    <location>
        <begin position="192"/>
        <end position="614"/>
    </location>
</feature>
<feature type="compositionally biased region" description="Polar residues" evidence="18">
    <location>
        <begin position="1157"/>
        <end position="1205"/>
    </location>
</feature>
<keyword evidence="7" id="KW-0489">Methyltransferase</keyword>
<dbReference type="GO" id="GO:0046872">
    <property type="term" value="F:metal ion binding"/>
    <property type="evidence" value="ECO:0007669"/>
    <property type="project" value="UniProtKB-KW"/>
</dbReference>
<evidence type="ECO:0000256" key="4">
    <source>
        <dbReference type="ARBA" id="ARBA00022454"/>
    </source>
</evidence>
<dbReference type="SMART" id="SM00508">
    <property type="entry name" value="PostSET"/>
    <property type="match status" value="1"/>
</dbReference>
<keyword evidence="13" id="KW-0156">Chromatin regulator</keyword>
<dbReference type="Pfam" id="PF00856">
    <property type="entry name" value="SET"/>
    <property type="match status" value="1"/>
</dbReference>
<evidence type="ECO:0000313" key="23">
    <source>
        <dbReference type="Ensembl" id="ENSSTUP00000074954.1"/>
    </source>
</evidence>
<feature type="region of interest" description="Disordered" evidence="18">
    <location>
        <begin position="1769"/>
        <end position="2080"/>
    </location>
</feature>
<dbReference type="SMART" id="SM00317">
    <property type="entry name" value="SET"/>
    <property type="match status" value="1"/>
</dbReference>
<reference evidence="23" key="1">
    <citation type="submission" date="2025-08" db="UniProtKB">
        <authorList>
            <consortium name="Ensembl"/>
        </authorList>
    </citation>
    <scope>IDENTIFICATION</scope>
</reference>
<feature type="compositionally biased region" description="Basic and acidic residues" evidence="18">
    <location>
        <begin position="273"/>
        <end position="327"/>
    </location>
</feature>
<feature type="region of interest" description="Disordered" evidence="18">
    <location>
        <begin position="748"/>
        <end position="779"/>
    </location>
</feature>
<feature type="region of interest" description="Disordered" evidence="18">
    <location>
        <begin position="1292"/>
        <end position="1367"/>
    </location>
</feature>
<feature type="compositionally biased region" description="Polar residues" evidence="18">
    <location>
        <begin position="1782"/>
        <end position="1804"/>
    </location>
</feature>
<feature type="compositionally biased region" description="Basic and acidic residues" evidence="18">
    <location>
        <begin position="1919"/>
        <end position="1947"/>
    </location>
</feature>
<feature type="compositionally biased region" description="Polar residues" evidence="18">
    <location>
        <begin position="748"/>
        <end position="765"/>
    </location>
</feature>
<dbReference type="SMART" id="SM00456">
    <property type="entry name" value="WW"/>
    <property type="match status" value="1"/>
</dbReference>
<sequence length="2658" mass="294926">MLSSHLLPKGTKRKVNLDDQGRQKVSFSFSLTKKPLQNLFLAPPSQEKSLAELPSVLSPTTSLPQDRAGQHTESKNEQMQPPLLVPTPVAEILAPQTAVSSVPKPKVDLGKMHFKKQILSASVIEESPITSVVLQDPPPSEQQVLMESSGKIETVTPTRTLQSQNNLQNMDNDCPSENALTRVSDVKLDLSLKEPTDSSHKGKVDVNTSSITEQQDASENIQIRSRSDSTLPGSESDADSVQTSSSYKSGEPKATAKLESRSKDTKNMSSSRSKLEETEKSSNHSRSEKDERTSSYSKSDRDSKSDRELRSTSDRELRSTSDRESKHTPSRSSRSDKGRRRTKSRSRSRSRGPRTSSRSETRSRSERSRSERGSGSRSDRSYYDSERRSGGHRSSPYRERRGSSRSRTDSSRVRGDSSDSEDDHRRTRTRTSDSSRSSTHSSLQRDSKSYSSHSKSERDSEIDKITQSSKSERASKRTVDSSSLQKCSTDVEPNHRKSNTHYKPDISVRSTHSSPHALSQTSDKRLQKSSCSESEVAHKGKSQSQGSDRSSGSEGAWTSSTSKSDSKQMSASMSSVKTNRQSKDTFHSPNKIQTHETPSDAHPQSKNVKAGADPHVADTCQREDVGNMNDITSQDKGLQKTTLSLPLNCDPTDRLQEPALDLVNEKTHHCIEVQNDSAATLPNNSSGDQFCEKFALGDIDNVNKSLCSEQTKDAQRVDPQIESTEKWVDVTNSSFSCSNDRVIPSQDKTVFQGSVGSKSLPSTVSVRDHPKQNTKPENTVLCSSRNVNINMQSCKNVPLKSEPSSPEPQFPNQTEQQNSSLRKNRGKTKKSRWDIVGQDTSDSDNPQKLPSQESKPAVKKVISVKRIEFSKDVSQEDPSLKGQLKWEAELHSETIKQEIIITQEHSSAPITFGNDQSDSANLTAQRGTCETSSDRLDIKPHVSQMDGDPSLLNNTSHVDRARREQVSSQDDCGVAVKRMHSVVVVPKNSTLTHSDTTDKPASPCTPSTSPGRQQYANRASGQEGDLDRNEIPSRVSPQQRHRGFPAMRESTRQASNPCVDGSLSAHDIMVYQSQSNMVDSTSQLEGSNATDAQPSKDPYSSARERPKIGAATVSQIAAHSLENSFRQSDTGHPQHYGSGKAGGMLSPYQHGDFASSDDFNSSLGWDFTQSEQPSSTYQQPDSSYGASQQHPNTQQPGNSSLGQVYRTNNGAFWTQLPSTTQPTCRPVYLHVPATHYQEPVGQVHPDSLTNDCDEDSEGKPAGLSRLAVECNGPKLPGSLAFVQAHEISSNCRGSVNATPENISIVEPPRDKDNSRPHRGRGPPKKRRPEMESDSDSETEPVLASKRERLAERELPKVSKESREIPGQAEVQRPLLSLRDFRDASNWREMARSKKMPPYFDLIEENLYLTERKKNKSHRDIKRMQCECSMLSREERSRGMMACGEDCLNRLLMIECSSRCLNEGYCSNRRFQMKQHADFEVILTEDKGWGLRAARDLIPNTFVLEYCGEVLDHKEFKTRVKKYASMKNIHYYFMALKNNEIIDATLKGNCSRFMNHSCEPNCETQKWTVNGQLRVGFFTSKTVTAGTELTFDYQFQRYGKEAQKCFCGAPSCRGFLGGENRVSVRAAAGKMKKERPRKKDTSVSNALTTVDEELEALLENGEGLYDEKEVVSLCRLMVRVETMEQKLICLKLIQDTQSPSCLKQFLDHHGLSLLWIFMVELSEAKGNSVNNIKLQFQIMKTLSVLPISTKNMLEESHVLSLIQRWAQTHTHSLPQPPGAEQDGYSSENTSRAQTPLNTPDGSSASVAKLGPELDSDTPKRAVYRRLKISENSLDSAMSDASKASDGKEEEEEDEEEMEDEEVSRPEPPVESSKQSKTELVVEAQTPTTEEPTEEPVTELKETPEEVVETMEITELEAESQDVKDQEEVDEKGGDEEVKEEGSEGQKESGEEEQQQASQSVEEREVVAGEQANVEIQESSHIQPVQTEVTETPSEEQPAEEKEEETTTAETGTEDTEKAPGSQEHPGQVAPEGPPEVAPGTEDATQVVAPASEAPPPPSPVVPVEPAAVGTPSQDEEEGVSDVESERSQEALLSAVDIGDMAARLLDSWKDLKEVYRIPKKSQVEKEIHGRSLSLSLSCSFSHWVCVHTCYSLTFYFQPFDLANSSKKTRSITKERTKLSTEERRKLFEQEVAQREVQKQQQQLQQHQQQQRQQQLQTLAYDAALTYTTSPAGFIHYPPGYPLQTYVDPVNPNAGKVLLPTPPVEPLVPATLVLEQTPPQALITELGMTSPSSTSQPPPVSNLSSISQHIHQPTTPLELHHGTAQQYAQQPSVAGQDPGVGVLSVPAVSAPPQVGSYTTLWDPTTQQAVTVQTQVAPQYQVVPAPPPTQTAIYYQGQPCQTIYSIPTAYPQANTPVLQAYADPAANYLHGQQVYTGHQQGVVVQQGGTVTTIVTSQTVQQMPNALLVPNSMIDLPPPSPPKPKTIVLPPSWKVARDGEGKIYYYHVITRQTQWDPPSSWDGASEDSHSLDHEAEMDLGTPTYDENPSKFSTKTAEADTSSELAKRSKETFRKEMSQFIVTCLNPFRKPDCKLGRIVNTEDFKHLARKLTHGVMNKELKSCKNPEDLECNENVKHKTKEYIKKYMQKFGNIYRPKEDTELD</sequence>
<dbReference type="InterPro" id="IPR036020">
    <property type="entry name" value="WW_dom_sf"/>
</dbReference>
<dbReference type="GO" id="GO:0005694">
    <property type="term" value="C:chromosome"/>
    <property type="evidence" value="ECO:0007669"/>
    <property type="project" value="UniProtKB-SubCell"/>
</dbReference>
<feature type="region of interest" description="Disordered" evidence="18">
    <location>
        <begin position="796"/>
        <end position="858"/>
    </location>
</feature>
<feature type="compositionally biased region" description="Low complexity" evidence="18">
    <location>
        <begin position="1831"/>
        <end position="1842"/>
    </location>
</feature>
<dbReference type="GO" id="GO:0032259">
    <property type="term" value="P:methylation"/>
    <property type="evidence" value="ECO:0007669"/>
    <property type="project" value="UniProtKB-KW"/>
</dbReference>
<feature type="compositionally biased region" description="Polar residues" evidence="18">
    <location>
        <begin position="838"/>
        <end position="854"/>
    </location>
</feature>
<dbReference type="Pfam" id="PF17907">
    <property type="entry name" value="AWS"/>
    <property type="match status" value="1"/>
</dbReference>
<keyword evidence="12" id="KW-0862">Zinc</keyword>
<feature type="compositionally biased region" description="Basic and acidic residues" evidence="18">
    <location>
        <begin position="192"/>
        <end position="204"/>
    </location>
</feature>
<protein>
    <recommendedName>
        <fullName evidence="3">[histone H3]-lysine(36) N-trimethyltransferase</fullName>
        <ecNumber evidence="3">2.1.1.359</ecNumber>
    </recommendedName>
</protein>
<dbReference type="PROSITE" id="PS51215">
    <property type="entry name" value="AWS"/>
    <property type="match status" value="1"/>
</dbReference>
<feature type="compositionally biased region" description="Polar residues" evidence="18">
    <location>
        <begin position="1972"/>
        <end position="1987"/>
    </location>
</feature>
<keyword evidence="15" id="KW-0804">Transcription</keyword>
<dbReference type="Proteomes" id="UP000472277">
    <property type="component" value="Unassembled WGS sequence"/>
</dbReference>
<gene>
    <name evidence="23" type="primary">LOC115187660</name>
</gene>
<evidence type="ECO:0000259" key="20">
    <source>
        <dbReference type="PROSITE" id="PS50280"/>
    </source>
</evidence>
<evidence type="ECO:0000256" key="14">
    <source>
        <dbReference type="ARBA" id="ARBA00023015"/>
    </source>
</evidence>
<keyword evidence="4" id="KW-0158">Chromosome</keyword>
<keyword evidence="6" id="KW-0597">Phosphoprotein</keyword>
<feature type="compositionally biased region" description="Polar residues" evidence="18">
    <location>
        <begin position="2299"/>
        <end position="2310"/>
    </location>
</feature>